<dbReference type="EMBL" id="CP011371">
    <property type="protein sequence ID" value="AKJ31524.1"/>
    <property type="molecule type" value="Genomic_DNA"/>
</dbReference>
<evidence type="ECO:0000313" key="3">
    <source>
        <dbReference type="EMBL" id="AKJ31524.1"/>
    </source>
</evidence>
<organism evidence="3 4">
    <name type="scientific">Caldimonas brevitalea</name>
    <dbReference type="NCBI Taxonomy" id="413882"/>
    <lineage>
        <taxon>Bacteria</taxon>
        <taxon>Pseudomonadati</taxon>
        <taxon>Pseudomonadota</taxon>
        <taxon>Betaproteobacteria</taxon>
        <taxon>Burkholderiales</taxon>
        <taxon>Sphaerotilaceae</taxon>
        <taxon>Caldimonas</taxon>
    </lineage>
</organism>
<sequence length="1343" mass="146091">MSAWRRACALLLLTALLLCVAPALLARPLLLWVTSDVTPTTRSALLASAAADAGFEWRHVEFGLRPGDDRAARQALQAGLDEAEWVWVDVPHATVRARLEALLGPEQVARFEARRPDRLLYTDTADGDTPAGRIAAYLRAGGARQSAHAFTLAKAALQGGALPVLPPPQPLPARALYHPRAPGLFSDAGALARWQAGEGRARGAPVVLLVHRHHFVDGSTGWLDRWLQWFEAAGFAPYAAYSQSLDAPALSALLEVDGRLHARVVVTHQLLTPGAALQPLFQRWDVPVLATLPYRSGSIAAWQADSGGLATTDVPFYLAQPEAAGAVDPLLVAAQGHPREGLSLIEPQARAVVAKAARWLALRDTPNADKRLVAMVYNYPAGATNFGASFLNVPRSLEVVSGALAQAGYRTQAVPEAVWIERLKPLLAAYYEGADLHALLAQDAAAALPLADYRAWFDRLPPRVRERIEAQWGPPERSRYVVQQGGQPVFVIPRLQIGHLTVMPQPPREETLKYRQQPFSHRNRVALSHHYLAVYLWARQSHALVHFGTHGTQEWADGKLRGLDVHDDALLPLADVPVVYPYIVDNLGEALTAKRRGRATLVSHRTPSFAPAGFNARMAHLHELMHEWETAGDGPTKAALEAALLAQFVEQQLHRDLGWSAERIGHDFAGFIEQLHPWLDRLAQSSQPQGLAVFGRVPEPSARRTTILQALRQPLIEALGEDIDEAFLIDHRGVADSRPARWLDVALQDAEAAAQLDLRPPEPQGPVPNRAARRPIDTAALRDLALRAQALERLLATENELPGLLRALEGRFLPAAYGGDPIRNPDSLPTGRNLTGLDPSRLPTRHAWQTAQRLFDDWLAAWRREHGDVVPQRIALSLWAGETLRHQGVQEAQALAALGVEPVWDHSGRPTGLRVIPQAELKRPRVDVLLSISGSYRDQFPALMALVDKAVAAVSTAEPEGVVAEASRAVARELARNGVAADAAERLGRVRVFGNTPGDYGTGIAEAVQSDGVARQDARLGGLFLQRMSQPFLDGNPVGEAGADPVARPDVLAAHLRRTDAALLSRSSHLYGMLTSDDPFQYLGGLAAAARSAGRREGLALYVNQIEDSGEPHTQSAARGIALEMQSRYLHPGWLAAQRAEGYAGSLQVVKAVQFAWGWQQVDAGSVRDDHWQGFYDVLVRDRHGLGVPEWLRAHPQAYAQALERLAQAERQGYWRPDPTVRRTLAALLQTLSGQAPRPDASVEVQRWTATALQTPARPAAAAAREAEAVPRVRRDVSPPAPVVAAPEPRGIRLRPVMPAPRANAVVQRLAQAWLAAAVAALVLGGAAWQLRSSRMPPRMAGL</sequence>
<keyword evidence="1" id="KW-0472">Membrane</keyword>
<gene>
    <name evidence="3" type="primary">cobN</name>
    <name evidence="3" type="ORF">AAW51_4833</name>
</gene>
<dbReference type="KEGG" id="pbh:AAW51_4833"/>
<feature type="domain" description="CobN/magnesium chelatase" evidence="2">
    <location>
        <begin position="136"/>
        <end position="1219"/>
    </location>
</feature>
<dbReference type="InterPro" id="IPR003672">
    <property type="entry name" value="CobN/Mg_chltase"/>
</dbReference>
<dbReference type="RefSeq" id="WP_053013876.1">
    <property type="nucleotide sequence ID" value="NZ_CP011371.1"/>
</dbReference>
<dbReference type="Proteomes" id="UP000035352">
    <property type="component" value="Chromosome"/>
</dbReference>
<keyword evidence="1" id="KW-0812">Transmembrane</keyword>
<dbReference type="Pfam" id="PF02514">
    <property type="entry name" value="CobN-Mg_chel"/>
    <property type="match status" value="1"/>
</dbReference>
<dbReference type="CDD" id="cd10150">
    <property type="entry name" value="CobN_like"/>
    <property type="match status" value="1"/>
</dbReference>
<proteinExistence type="predicted"/>
<keyword evidence="1" id="KW-1133">Transmembrane helix</keyword>
<accession>A0A0G3BQ21</accession>
<dbReference type="NCBIfam" id="NF004644">
    <property type="entry name" value="PRK05989.2-2"/>
    <property type="match status" value="1"/>
</dbReference>
<dbReference type="STRING" id="413882.AAW51_4833"/>
<dbReference type="PANTHER" id="PTHR44119">
    <property type="entry name" value="MAGNESIUM-CHELATASE SUBUNIT CHLH, CHLOROPLASTIC"/>
    <property type="match status" value="1"/>
</dbReference>
<dbReference type="PANTHER" id="PTHR44119:SF4">
    <property type="entry name" value="AEROBIC COBALTOCHELATASE SUBUNIT COBN"/>
    <property type="match status" value="1"/>
</dbReference>
<name>A0A0G3BQ21_9BURK</name>
<evidence type="ECO:0000256" key="1">
    <source>
        <dbReference type="SAM" id="Phobius"/>
    </source>
</evidence>
<protein>
    <submittedName>
        <fullName evidence="3">Cobalt chelatase</fullName>
    </submittedName>
</protein>
<dbReference type="PATRIC" id="fig|413882.6.peg.5041"/>
<evidence type="ECO:0000259" key="2">
    <source>
        <dbReference type="Pfam" id="PF02514"/>
    </source>
</evidence>
<feature type="transmembrane region" description="Helical" evidence="1">
    <location>
        <begin position="1311"/>
        <end position="1331"/>
    </location>
</feature>
<keyword evidence="4" id="KW-1185">Reference proteome</keyword>
<evidence type="ECO:0000313" key="4">
    <source>
        <dbReference type="Proteomes" id="UP000035352"/>
    </source>
</evidence>
<dbReference type="OrthoDB" id="9757976at2"/>
<reference evidence="3 4" key="1">
    <citation type="submission" date="2015-05" db="EMBL/GenBank/DDBJ databases">
        <authorList>
            <person name="Tang B."/>
            <person name="Yu Y."/>
        </authorList>
    </citation>
    <scope>NUCLEOTIDE SEQUENCE [LARGE SCALE GENOMIC DNA]</scope>
    <source>
        <strain evidence="3 4">DSM 7029</strain>
    </source>
</reference>